<dbReference type="EMBL" id="CH940648">
    <property type="protein sequence ID" value="KRF79410.1"/>
    <property type="molecule type" value="Genomic_DNA"/>
</dbReference>
<name>A0A0Q9W3G5_DROVI</name>
<feature type="transmembrane region" description="Helical" evidence="1">
    <location>
        <begin position="71"/>
        <end position="94"/>
    </location>
</feature>
<dbReference type="PANTHER" id="PTHR36694:SF11">
    <property type="entry name" value="LP21121P-RELATED"/>
    <property type="match status" value="1"/>
</dbReference>
<gene>
    <name evidence="2" type="primary">Dvir\GJ26441</name>
    <name evidence="2" type="ORF">Dvir_GJ26441</name>
</gene>
<dbReference type="InterPro" id="IPR031720">
    <property type="entry name" value="DUF4728"/>
</dbReference>
<keyword evidence="1" id="KW-1133">Transmembrane helix</keyword>
<dbReference type="Pfam" id="PF15860">
    <property type="entry name" value="DUF4728"/>
    <property type="match status" value="1"/>
</dbReference>
<keyword evidence="1" id="KW-0812">Transmembrane</keyword>
<proteinExistence type="predicted"/>
<protein>
    <submittedName>
        <fullName evidence="2">Uncharacterized protein, isoform A</fullName>
    </submittedName>
</protein>
<evidence type="ECO:0000256" key="1">
    <source>
        <dbReference type="SAM" id="Phobius"/>
    </source>
</evidence>
<organism evidence="2 3">
    <name type="scientific">Drosophila virilis</name>
    <name type="common">Fruit fly</name>
    <dbReference type="NCBI Taxonomy" id="7244"/>
    <lineage>
        <taxon>Eukaryota</taxon>
        <taxon>Metazoa</taxon>
        <taxon>Ecdysozoa</taxon>
        <taxon>Arthropoda</taxon>
        <taxon>Hexapoda</taxon>
        <taxon>Insecta</taxon>
        <taxon>Pterygota</taxon>
        <taxon>Neoptera</taxon>
        <taxon>Endopterygota</taxon>
        <taxon>Diptera</taxon>
        <taxon>Brachycera</taxon>
        <taxon>Muscomorpha</taxon>
        <taxon>Ephydroidea</taxon>
        <taxon>Drosophilidae</taxon>
        <taxon>Drosophila</taxon>
    </lineage>
</organism>
<feature type="transmembrane region" description="Helical" evidence="1">
    <location>
        <begin position="19"/>
        <end position="35"/>
    </location>
</feature>
<dbReference type="InParanoid" id="A0A0Q9W3G5"/>
<dbReference type="AlphaFoldDB" id="A0A0Q9W3G5"/>
<accession>A0A0Q9W3G5</accession>
<evidence type="ECO:0000313" key="2">
    <source>
        <dbReference type="EMBL" id="KRF79410.1"/>
    </source>
</evidence>
<sequence length="137" mass="15535">MGIILKKCCFWISLRRGCYIIAFVDLVFNMALIIFANDKHITHIERAMAICHCIGCGMLLIGALVQSTVLLVFYLITSLVNVAIHTCIIVMASIDFEPKRLIVILPGTFLVCLNLYSWFVVYSYFRKIDSATYEEGD</sequence>
<dbReference type="OrthoDB" id="7856479at2759"/>
<keyword evidence="1" id="KW-0472">Membrane</keyword>
<feature type="transmembrane region" description="Helical" evidence="1">
    <location>
        <begin position="47"/>
        <end position="65"/>
    </location>
</feature>
<dbReference type="KEGG" id="dvi:26531211"/>
<reference evidence="2 3" key="1">
    <citation type="journal article" date="2007" name="Nature">
        <title>Evolution of genes and genomes on the Drosophila phylogeny.</title>
        <authorList>
            <consortium name="Drosophila 12 Genomes Consortium"/>
            <person name="Clark A.G."/>
            <person name="Eisen M.B."/>
            <person name="Smith D.R."/>
            <person name="Bergman C.M."/>
            <person name="Oliver B."/>
            <person name="Markow T.A."/>
            <person name="Kaufman T.C."/>
            <person name="Kellis M."/>
            <person name="Gelbart W."/>
            <person name="Iyer V.N."/>
            <person name="Pollard D.A."/>
            <person name="Sackton T.B."/>
            <person name="Larracuente A.M."/>
            <person name="Singh N.D."/>
            <person name="Abad J.P."/>
            <person name="Abt D.N."/>
            <person name="Adryan B."/>
            <person name="Aguade M."/>
            <person name="Akashi H."/>
            <person name="Anderson W.W."/>
            <person name="Aquadro C.F."/>
            <person name="Ardell D.H."/>
            <person name="Arguello R."/>
            <person name="Artieri C.G."/>
            <person name="Barbash D.A."/>
            <person name="Barker D."/>
            <person name="Barsanti P."/>
            <person name="Batterham P."/>
            <person name="Batzoglou S."/>
            <person name="Begun D."/>
            <person name="Bhutkar A."/>
            <person name="Blanco E."/>
            <person name="Bosak S.A."/>
            <person name="Bradley R.K."/>
            <person name="Brand A.D."/>
            <person name="Brent M.R."/>
            <person name="Brooks A.N."/>
            <person name="Brown R.H."/>
            <person name="Butlin R.K."/>
            <person name="Caggese C."/>
            <person name="Calvi B.R."/>
            <person name="Bernardo de Carvalho A."/>
            <person name="Caspi A."/>
            <person name="Castrezana S."/>
            <person name="Celniker S.E."/>
            <person name="Chang J.L."/>
            <person name="Chapple C."/>
            <person name="Chatterji S."/>
            <person name="Chinwalla A."/>
            <person name="Civetta A."/>
            <person name="Clifton S.W."/>
            <person name="Comeron J.M."/>
            <person name="Costello J.C."/>
            <person name="Coyne J.A."/>
            <person name="Daub J."/>
            <person name="David R.G."/>
            <person name="Delcher A.L."/>
            <person name="Delehaunty K."/>
            <person name="Do C.B."/>
            <person name="Ebling H."/>
            <person name="Edwards K."/>
            <person name="Eickbush T."/>
            <person name="Evans J.D."/>
            <person name="Filipski A."/>
            <person name="Findeiss S."/>
            <person name="Freyhult E."/>
            <person name="Fulton L."/>
            <person name="Fulton R."/>
            <person name="Garcia A.C."/>
            <person name="Gardiner A."/>
            <person name="Garfield D.A."/>
            <person name="Garvin B.E."/>
            <person name="Gibson G."/>
            <person name="Gilbert D."/>
            <person name="Gnerre S."/>
            <person name="Godfrey J."/>
            <person name="Good R."/>
            <person name="Gotea V."/>
            <person name="Gravely B."/>
            <person name="Greenberg A.J."/>
            <person name="Griffiths-Jones S."/>
            <person name="Gross S."/>
            <person name="Guigo R."/>
            <person name="Gustafson E.A."/>
            <person name="Haerty W."/>
            <person name="Hahn M.W."/>
            <person name="Halligan D.L."/>
            <person name="Halpern A.L."/>
            <person name="Halter G.M."/>
            <person name="Han M.V."/>
            <person name="Heger A."/>
            <person name="Hillier L."/>
            <person name="Hinrichs A.S."/>
            <person name="Holmes I."/>
            <person name="Hoskins R.A."/>
            <person name="Hubisz M.J."/>
            <person name="Hultmark D."/>
            <person name="Huntley M.A."/>
            <person name="Jaffe D.B."/>
            <person name="Jagadeeshan S."/>
            <person name="Jeck W.R."/>
            <person name="Johnson J."/>
            <person name="Jones C.D."/>
            <person name="Jordan W.C."/>
            <person name="Karpen G.H."/>
            <person name="Kataoka E."/>
            <person name="Keightley P.D."/>
            <person name="Kheradpour P."/>
            <person name="Kirkness E.F."/>
            <person name="Koerich L.B."/>
            <person name="Kristiansen K."/>
            <person name="Kudrna D."/>
            <person name="Kulathinal R.J."/>
            <person name="Kumar S."/>
            <person name="Kwok R."/>
            <person name="Lander E."/>
            <person name="Langley C.H."/>
            <person name="Lapoint R."/>
            <person name="Lazzaro B.P."/>
            <person name="Lee S.J."/>
            <person name="Levesque L."/>
            <person name="Li R."/>
            <person name="Lin C.F."/>
            <person name="Lin M.F."/>
            <person name="Lindblad-Toh K."/>
            <person name="Llopart A."/>
            <person name="Long M."/>
            <person name="Low L."/>
            <person name="Lozovsky E."/>
            <person name="Lu J."/>
            <person name="Luo M."/>
            <person name="Machado C.A."/>
            <person name="Makalowski W."/>
            <person name="Marzo M."/>
            <person name="Matsuda M."/>
            <person name="Matzkin L."/>
            <person name="McAllister B."/>
            <person name="McBride C.S."/>
            <person name="McKernan B."/>
            <person name="McKernan K."/>
            <person name="Mendez-Lago M."/>
            <person name="Minx P."/>
            <person name="Mollenhauer M.U."/>
            <person name="Montooth K."/>
            <person name="Mount S.M."/>
            <person name="Mu X."/>
            <person name="Myers E."/>
            <person name="Negre B."/>
            <person name="Newfeld S."/>
            <person name="Nielsen R."/>
            <person name="Noor M.A."/>
            <person name="O'Grady P."/>
            <person name="Pachter L."/>
            <person name="Papaceit M."/>
            <person name="Parisi M.J."/>
            <person name="Parisi M."/>
            <person name="Parts L."/>
            <person name="Pedersen J.S."/>
            <person name="Pesole G."/>
            <person name="Phillippy A.M."/>
            <person name="Ponting C.P."/>
            <person name="Pop M."/>
            <person name="Porcelli D."/>
            <person name="Powell J.R."/>
            <person name="Prohaska S."/>
            <person name="Pruitt K."/>
            <person name="Puig M."/>
            <person name="Quesneville H."/>
            <person name="Ram K.R."/>
            <person name="Rand D."/>
            <person name="Rasmussen M.D."/>
            <person name="Reed L.K."/>
            <person name="Reenan R."/>
            <person name="Reily A."/>
            <person name="Remington K.A."/>
            <person name="Rieger T.T."/>
            <person name="Ritchie M.G."/>
            <person name="Robin C."/>
            <person name="Rogers Y.H."/>
            <person name="Rohde C."/>
            <person name="Rozas J."/>
            <person name="Rubenfield M.J."/>
            <person name="Ruiz A."/>
            <person name="Russo S."/>
            <person name="Salzberg S.L."/>
            <person name="Sanchez-Gracia A."/>
            <person name="Saranga D.J."/>
            <person name="Sato H."/>
            <person name="Schaeffer S.W."/>
            <person name="Schatz M.C."/>
            <person name="Schlenke T."/>
            <person name="Schwartz R."/>
            <person name="Segarra C."/>
            <person name="Singh R.S."/>
            <person name="Sirot L."/>
            <person name="Sirota M."/>
            <person name="Sisneros N.B."/>
            <person name="Smith C.D."/>
            <person name="Smith T.F."/>
            <person name="Spieth J."/>
            <person name="Stage D.E."/>
            <person name="Stark A."/>
            <person name="Stephan W."/>
            <person name="Strausberg R.L."/>
            <person name="Strempel S."/>
            <person name="Sturgill D."/>
            <person name="Sutton G."/>
            <person name="Sutton G.G."/>
            <person name="Tao W."/>
            <person name="Teichmann S."/>
            <person name="Tobari Y.N."/>
            <person name="Tomimura Y."/>
            <person name="Tsolas J.M."/>
            <person name="Valente V.L."/>
            <person name="Venter E."/>
            <person name="Venter J.C."/>
            <person name="Vicario S."/>
            <person name="Vieira F.G."/>
            <person name="Vilella A.J."/>
            <person name="Villasante A."/>
            <person name="Walenz B."/>
            <person name="Wang J."/>
            <person name="Wasserman M."/>
            <person name="Watts T."/>
            <person name="Wilson D."/>
            <person name="Wilson R.K."/>
            <person name="Wing R.A."/>
            <person name="Wolfner M.F."/>
            <person name="Wong A."/>
            <person name="Wong G.K."/>
            <person name="Wu C.I."/>
            <person name="Wu G."/>
            <person name="Yamamoto D."/>
            <person name="Yang H.P."/>
            <person name="Yang S.P."/>
            <person name="Yorke J.A."/>
            <person name="Yoshida K."/>
            <person name="Zdobnov E."/>
            <person name="Zhang P."/>
            <person name="Zhang Y."/>
            <person name="Zimin A.V."/>
            <person name="Baldwin J."/>
            <person name="Abdouelleil A."/>
            <person name="Abdulkadir J."/>
            <person name="Abebe A."/>
            <person name="Abera B."/>
            <person name="Abreu J."/>
            <person name="Acer S.C."/>
            <person name="Aftuck L."/>
            <person name="Alexander A."/>
            <person name="An P."/>
            <person name="Anderson E."/>
            <person name="Anderson S."/>
            <person name="Arachi H."/>
            <person name="Azer M."/>
            <person name="Bachantsang P."/>
            <person name="Barry A."/>
            <person name="Bayul T."/>
            <person name="Berlin A."/>
            <person name="Bessette D."/>
            <person name="Bloom T."/>
            <person name="Blye J."/>
            <person name="Boguslavskiy L."/>
            <person name="Bonnet C."/>
            <person name="Boukhgalter B."/>
            <person name="Bourzgui I."/>
            <person name="Brown A."/>
            <person name="Cahill P."/>
            <person name="Channer S."/>
            <person name="Cheshatsang Y."/>
            <person name="Chuda L."/>
            <person name="Citroen M."/>
            <person name="Collymore A."/>
            <person name="Cooke P."/>
            <person name="Costello M."/>
            <person name="D'Aco K."/>
            <person name="Daza R."/>
            <person name="De Haan G."/>
            <person name="DeGray S."/>
            <person name="DeMaso C."/>
            <person name="Dhargay N."/>
            <person name="Dooley K."/>
            <person name="Dooley E."/>
            <person name="Doricent M."/>
            <person name="Dorje P."/>
            <person name="Dorjee K."/>
            <person name="Dupes A."/>
            <person name="Elong R."/>
            <person name="Falk J."/>
            <person name="Farina A."/>
            <person name="Faro S."/>
            <person name="Ferguson D."/>
            <person name="Fisher S."/>
            <person name="Foley C.D."/>
            <person name="Franke A."/>
            <person name="Friedrich D."/>
            <person name="Gadbois L."/>
            <person name="Gearin G."/>
            <person name="Gearin C.R."/>
            <person name="Giannoukos G."/>
            <person name="Goode T."/>
            <person name="Graham J."/>
            <person name="Grandbois E."/>
            <person name="Grewal S."/>
            <person name="Gyaltsen K."/>
            <person name="Hafez N."/>
            <person name="Hagos B."/>
            <person name="Hall J."/>
            <person name="Henson C."/>
            <person name="Hollinger A."/>
            <person name="Honan T."/>
            <person name="Huard M.D."/>
            <person name="Hughes L."/>
            <person name="Hurhula B."/>
            <person name="Husby M.E."/>
            <person name="Kamat A."/>
            <person name="Kanga B."/>
            <person name="Kashin S."/>
            <person name="Khazanovich D."/>
            <person name="Kisner P."/>
            <person name="Lance K."/>
            <person name="Lara M."/>
            <person name="Lee W."/>
            <person name="Lennon N."/>
            <person name="Letendre F."/>
            <person name="LeVine R."/>
            <person name="Lipovsky A."/>
            <person name="Liu X."/>
            <person name="Liu J."/>
            <person name="Liu S."/>
            <person name="Lokyitsang T."/>
            <person name="Lokyitsang Y."/>
            <person name="Lubonja R."/>
            <person name="Lui A."/>
            <person name="MacDonald P."/>
            <person name="Magnisalis V."/>
            <person name="Maru K."/>
            <person name="Matthews C."/>
            <person name="McCusker W."/>
            <person name="McDonough S."/>
            <person name="Mehta T."/>
            <person name="Meldrim J."/>
            <person name="Meneus L."/>
            <person name="Mihai O."/>
            <person name="Mihalev A."/>
            <person name="Mihova T."/>
            <person name="Mittelman R."/>
            <person name="Mlenga V."/>
            <person name="Montmayeur A."/>
            <person name="Mulrain L."/>
            <person name="Navidi A."/>
            <person name="Naylor J."/>
            <person name="Negash T."/>
            <person name="Nguyen T."/>
            <person name="Nguyen N."/>
            <person name="Nicol R."/>
            <person name="Norbu C."/>
            <person name="Norbu N."/>
            <person name="Novod N."/>
            <person name="O'Neill B."/>
            <person name="Osman S."/>
            <person name="Markiewicz E."/>
            <person name="Oyono O.L."/>
            <person name="Patti C."/>
            <person name="Phunkhang P."/>
            <person name="Pierre F."/>
            <person name="Priest M."/>
            <person name="Raghuraman S."/>
            <person name="Rege F."/>
            <person name="Reyes R."/>
            <person name="Rise C."/>
            <person name="Rogov P."/>
            <person name="Ross K."/>
            <person name="Ryan E."/>
            <person name="Settipalli S."/>
            <person name="Shea T."/>
            <person name="Sherpa N."/>
            <person name="Shi L."/>
            <person name="Shih D."/>
            <person name="Sparrow T."/>
            <person name="Spaulding J."/>
            <person name="Stalker J."/>
            <person name="Stange-Thomann N."/>
            <person name="Stavropoulos S."/>
            <person name="Stone C."/>
            <person name="Strader C."/>
            <person name="Tesfaye S."/>
            <person name="Thomson T."/>
            <person name="Thoulutsang Y."/>
            <person name="Thoulutsang D."/>
            <person name="Topham K."/>
            <person name="Topping I."/>
            <person name="Tsamla T."/>
            <person name="Vassiliev H."/>
            <person name="Vo A."/>
            <person name="Wangchuk T."/>
            <person name="Wangdi T."/>
            <person name="Weiand M."/>
            <person name="Wilkinson J."/>
            <person name="Wilson A."/>
            <person name="Yadav S."/>
            <person name="Young G."/>
            <person name="Yu Q."/>
            <person name="Zembek L."/>
            <person name="Zhong D."/>
            <person name="Zimmer A."/>
            <person name="Zwirko Z."/>
            <person name="Jaffe D.B."/>
            <person name="Alvarez P."/>
            <person name="Brockman W."/>
            <person name="Butler J."/>
            <person name="Chin C."/>
            <person name="Gnerre S."/>
            <person name="Grabherr M."/>
            <person name="Kleber M."/>
            <person name="Mauceli E."/>
            <person name="MacCallum I."/>
        </authorList>
    </citation>
    <scope>NUCLEOTIDE SEQUENCE [LARGE SCALE GENOMIC DNA]</scope>
    <source>
        <strain evidence="3">Tucson 15010-1051.87</strain>
    </source>
</reference>
<keyword evidence="3" id="KW-1185">Reference proteome</keyword>
<dbReference type="PANTHER" id="PTHR36694">
    <property type="entry name" value="PASIFLORA 1, ISOFORM A-RELATED"/>
    <property type="match status" value="1"/>
</dbReference>
<evidence type="ECO:0000313" key="3">
    <source>
        <dbReference type="Proteomes" id="UP000008792"/>
    </source>
</evidence>
<dbReference type="Proteomes" id="UP000008792">
    <property type="component" value="Unassembled WGS sequence"/>
</dbReference>
<feature type="transmembrane region" description="Helical" evidence="1">
    <location>
        <begin position="101"/>
        <end position="125"/>
    </location>
</feature>